<protein>
    <submittedName>
        <fullName evidence="1">Uncharacterized protein</fullName>
    </submittedName>
</protein>
<proteinExistence type="predicted"/>
<comment type="caution">
    <text evidence="1">The sequence shown here is derived from an EMBL/GenBank/DDBJ whole genome shotgun (WGS) entry which is preliminary data.</text>
</comment>
<name>A0ACB9IJC8_9ASTR</name>
<dbReference type="Proteomes" id="UP001056120">
    <property type="component" value="Linkage Group LG08"/>
</dbReference>
<dbReference type="EMBL" id="CM042025">
    <property type="protein sequence ID" value="KAI3808373.1"/>
    <property type="molecule type" value="Genomic_DNA"/>
</dbReference>
<evidence type="ECO:0000313" key="1">
    <source>
        <dbReference type="EMBL" id="KAI3808373.1"/>
    </source>
</evidence>
<gene>
    <name evidence="1" type="ORF">L1987_24322</name>
</gene>
<accession>A0ACB9IJC8</accession>
<reference evidence="2" key="1">
    <citation type="journal article" date="2022" name="Mol. Ecol. Resour.">
        <title>The genomes of chicory, endive, great burdock and yacon provide insights into Asteraceae palaeo-polyploidization history and plant inulin production.</title>
        <authorList>
            <person name="Fan W."/>
            <person name="Wang S."/>
            <person name="Wang H."/>
            <person name="Wang A."/>
            <person name="Jiang F."/>
            <person name="Liu H."/>
            <person name="Zhao H."/>
            <person name="Xu D."/>
            <person name="Zhang Y."/>
        </authorList>
    </citation>
    <scope>NUCLEOTIDE SEQUENCE [LARGE SCALE GENOMIC DNA]</scope>
    <source>
        <strain evidence="2">cv. Yunnan</strain>
    </source>
</reference>
<reference evidence="1 2" key="2">
    <citation type="journal article" date="2022" name="Mol. Ecol. Resour.">
        <title>The genomes of chicory, endive, great burdock and yacon provide insights into Asteraceae paleo-polyploidization history and plant inulin production.</title>
        <authorList>
            <person name="Fan W."/>
            <person name="Wang S."/>
            <person name="Wang H."/>
            <person name="Wang A."/>
            <person name="Jiang F."/>
            <person name="Liu H."/>
            <person name="Zhao H."/>
            <person name="Xu D."/>
            <person name="Zhang Y."/>
        </authorList>
    </citation>
    <scope>NUCLEOTIDE SEQUENCE [LARGE SCALE GENOMIC DNA]</scope>
    <source>
        <strain evidence="2">cv. Yunnan</strain>
        <tissue evidence="1">Leaves</tissue>
    </source>
</reference>
<sequence length="155" mass="18246">MNKVEIEIAMFDNMRMEGKKTAEKEAKTTEKKKKSTSPRSLEVRQKWRQKLLEANVRYTMASLNLMGDERLMKELDNLKRLLREKSFLKEVREHKATEKDENDIDTLLATVPFLQIGDPTKKEDITQEKRIKTLSHALKSPCQQESYYGREDIKN</sequence>
<organism evidence="1 2">
    <name type="scientific">Smallanthus sonchifolius</name>
    <dbReference type="NCBI Taxonomy" id="185202"/>
    <lineage>
        <taxon>Eukaryota</taxon>
        <taxon>Viridiplantae</taxon>
        <taxon>Streptophyta</taxon>
        <taxon>Embryophyta</taxon>
        <taxon>Tracheophyta</taxon>
        <taxon>Spermatophyta</taxon>
        <taxon>Magnoliopsida</taxon>
        <taxon>eudicotyledons</taxon>
        <taxon>Gunneridae</taxon>
        <taxon>Pentapetalae</taxon>
        <taxon>asterids</taxon>
        <taxon>campanulids</taxon>
        <taxon>Asterales</taxon>
        <taxon>Asteraceae</taxon>
        <taxon>Asteroideae</taxon>
        <taxon>Heliantheae alliance</taxon>
        <taxon>Millerieae</taxon>
        <taxon>Smallanthus</taxon>
    </lineage>
</organism>
<keyword evidence="2" id="KW-1185">Reference proteome</keyword>
<evidence type="ECO:0000313" key="2">
    <source>
        <dbReference type="Proteomes" id="UP001056120"/>
    </source>
</evidence>